<name>A0A4P7IYM0_AERHY</name>
<dbReference type="EMBL" id="DACTUL010000009">
    <property type="protein sequence ID" value="HAT6343839.1"/>
    <property type="molecule type" value="Genomic_DNA"/>
</dbReference>
<reference evidence="1" key="1">
    <citation type="journal article" date="2018" name="Genome Biol.">
        <title>SKESA: strategic k-mer extension for scrupulous assemblies.</title>
        <authorList>
            <person name="Souvorov A."/>
            <person name="Agarwala R."/>
            <person name="Lipman D.J."/>
        </authorList>
    </citation>
    <scope>NUCLEOTIDE SEQUENCE</scope>
    <source>
        <strain evidence="1">OLC2673_Aeromonas</strain>
    </source>
</reference>
<dbReference type="EMBL" id="JACLAN010000001">
    <property type="protein sequence ID" value="MBC8673737.1"/>
    <property type="molecule type" value="Genomic_DNA"/>
</dbReference>
<evidence type="ECO:0000313" key="3">
    <source>
        <dbReference type="EMBL" id="RCF48173.1"/>
    </source>
</evidence>
<protein>
    <submittedName>
        <fullName evidence="2">Ribonuclease BN</fullName>
    </submittedName>
</protein>
<gene>
    <name evidence="3" type="ORF">C6C11_14885</name>
    <name evidence="2" type="ORF">H2136_01410</name>
    <name evidence="1" type="ORF">JAJ28_001554</name>
</gene>
<dbReference type="Proteomes" id="UP000859505">
    <property type="component" value="Unassembled WGS sequence"/>
</dbReference>
<evidence type="ECO:0000313" key="1">
    <source>
        <dbReference type="EMBL" id="HAT6343839.1"/>
    </source>
</evidence>
<reference evidence="3 4" key="2">
    <citation type="journal article" date="2018" name="PLoS ONE">
        <title>Phenotypic characterization and whole genome analysis of extended-spectrum beta-lactamase-producing bacteria isolated from dogs in Germany.</title>
        <authorList>
            <person name="Boehmer T."/>
            <person name="Vogler A.J."/>
            <person name="Thomas A."/>
            <person name="Sauer S."/>
            <person name="Hergenroether M."/>
            <person name="Straubinger R.K."/>
            <person name="Birdsell D."/>
            <person name="Keim P."/>
            <person name="Sahl J.W."/>
            <person name="Williamson C.H."/>
            <person name="Riehm J.M."/>
        </authorList>
    </citation>
    <scope>NUCLEOTIDE SEQUENCE [LARGE SCALE GENOMIC DNA]</scope>
    <source>
        <strain evidence="3 4">AFG_SD03_1510_Ahy_093</strain>
    </source>
</reference>
<sequence length="38" mass="4206">MLFVWAYVDCLSWLVVLLGAETTACLGEYERPGADELA</sequence>
<reference evidence="4" key="3">
    <citation type="submission" date="2018-02" db="EMBL/GenBank/DDBJ databases">
        <title>Phenotypic characterization and whole genome analysis of multidrug-resistant, extended-spectrum beta-lactamase-producing bacteria isolated from dogs in Germany.</title>
        <authorList>
            <person name="Williamson C."/>
        </authorList>
    </citation>
    <scope>NUCLEOTIDE SEQUENCE [LARGE SCALE GENOMIC DNA]</scope>
    <source>
        <strain evidence="4">AFG_SD03_1510_Ahy_093</strain>
    </source>
</reference>
<dbReference type="RefSeq" id="WP_017785373.1">
    <property type="nucleotide sequence ID" value="NZ_JAPECE010000015.1"/>
</dbReference>
<organism evidence="2">
    <name type="scientific">Aeromonas hydrophila</name>
    <dbReference type="NCBI Taxonomy" id="644"/>
    <lineage>
        <taxon>Bacteria</taxon>
        <taxon>Pseudomonadati</taxon>
        <taxon>Pseudomonadota</taxon>
        <taxon>Gammaproteobacteria</taxon>
        <taxon>Aeromonadales</taxon>
        <taxon>Aeromonadaceae</taxon>
        <taxon>Aeromonas</taxon>
    </lineage>
</organism>
<reference evidence="3" key="4">
    <citation type="submission" date="2018-02" db="EMBL/GenBank/DDBJ databases">
        <authorList>
            <person name="Williamson C."/>
        </authorList>
    </citation>
    <scope>NUCLEOTIDE SEQUENCE</scope>
    <source>
        <strain evidence="3">AFG_SD03_1510_Ahy_093</strain>
    </source>
</reference>
<dbReference type="EMBL" id="PUTQ01000021">
    <property type="protein sequence ID" value="RCF48173.1"/>
    <property type="molecule type" value="Genomic_DNA"/>
</dbReference>
<proteinExistence type="predicted"/>
<dbReference type="KEGG" id="ahi:VU14_21090"/>
<dbReference type="Proteomes" id="UP000253075">
    <property type="component" value="Unassembled WGS sequence"/>
</dbReference>
<evidence type="ECO:0000313" key="4">
    <source>
        <dbReference type="Proteomes" id="UP000253075"/>
    </source>
</evidence>
<dbReference type="AlphaFoldDB" id="A0A4P7IYM0"/>
<reference evidence="2" key="6">
    <citation type="submission" date="2020-07" db="EMBL/GenBank/DDBJ databases">
        <title>Carbapenem Resistant Aeromonas hydrophila Carrying blacphA7 Isolated from Two Solid Organ Transplant Patients.</title>
        <authorList>
            <person name="Hilt E."/>
            <person name="Fitzwater S.P."/>
            <person name="Ward K."/>
            <person name="De St Maurice A."/>
            <person name="Chandrasekaran S."/>
            <person name="Garner O.B."/>
            <person name="Yang S."/>
        </authorList>
    </citation>
    <scope>NUCLEOTIDE SEQUENCE</scope>
    <source>
        <strain evidence="2">B-1</strain>
    </source>
</reference>
<accession>A0A4P7IYM0</accession>
<reference evidence="1" key="5">
    <citation type="submission" date="2020-01" db="EMBL/GenBank/DDBJ databases">
        <authorList>
            <consortium name="NCBI Pathogen Detection Project"/>
        </authorList>
    </citation>
    <scope>NUCLEOTIDE SEQUENCE</scope>
    <source>
        <strain evidence="1">OLC2673_Aeromonas</strain>
    </source>
</reference>
<comment type="caution">
    <text evidence="2">The sequence shown here is derived from an EMBL/GenBank/DDBJ whole genome shotgun (WGS) entry which is preliminary data.</text>
</comment>
<evidence type="ECO:0000313" key="2">
    <source>
        <dbReference type="EMBL" id="MBC8673737.1"/>
    </source>
</evidence>